<sequence length="791" mass="87855">MPVGHVDLDLFLKKALEDCAELEKNGIDIQAPMFAETPLRELIQKGGQLLMALGDFVFSGNEAWGITLWCIASEKGREPECWCQEILAQDLTLENPNSPPGHMKTAFWNRPLQERFYESKPQNRASVGPQQKKHGPYCLAVAERCLDKNHLSPISIRLVEAESEASSSNPEQSQSDDGGPAWFVCNPDAGKWIRWVRDLQLALNNFAVTGELPRRGEVILSAIFREQKKGAHILHQLAFKRIIPFAAPLMSRLPIKENFRTDFTDRNSPLFAPWKEQTPPDIWNAELHLELFQSAVPPHHIGLMGAYHSLGLNGIRCPGALLPGALSYFPLCNPSFEILLAYVFCDFYLGGFRPPLISLFDSPADGTFAAFLRQKLQGVGGTEIQTVPRDHTVSVPFFGMTKEEAERQKEVTQDDVSLALLMAGGVEMVTEYAERVAHTDHNHTTVRMRPLTEHSRAPWQSQDTQSARPAAEVLGEIKKMRIEGDTLLQRRRYMPAARRFADALELLRVIPTPTPDVFKMGGVLLANRIEALYQFCIRPNRDRAMARRLSDEMASGINHLLEDALTASGPPGTTFIWRGYLSREVIEKVQKLSDHVHKLREEVFGSDTPGFAASVQTQQQQSSHSQRGGAQQQRRYHQRQGGKKKKRKGGQRGGGQRGPRPEGQTVESEQEEGRDPFSALASALASAAGTCSVTTTDSPPTVLSSVILSGSQLKDYTPALYLNEDDDICPSCCREFATELSEADVTVFPCSHACCVPCFQKKLSSGPERHEPKWPPAPLVVPTCHAAFPVS</sequence>
<dbReference type="AlphaFoldDB" id="A0A0G4FRA2"/>
<feature type="compositionally biased region" description="Low complexity" evidence="1">
    <location>
        <begin position="618"/>
        <end position="633"/>
    </location>
</feature>
<accession>A0A0G4FRA2</accession>
<reference evidence="2" key="1">
    <citation type="submission" date="2014-11" db="EMBL/GenBank/DDBJ databases">
        <authorList>
            <person name="Otto D Thomas"/>
            <person name="Naeem Raeece"/>
        </authorList>
    </citation>
    <scope>NUCLEOTIDE SEQUENCE</scope>
</reference>
<feature type="compositionally biased region" description="Basic residues" evidence="1">
    <location>
        <begin position="634"/>
        <end position="650"/>
    </location>
</feature>
<protein>
    <submittedName>
        <fullName evidence="2">Uncharacterized protein</fullName>
    </submittedName>
</protein>
<dbReference type="VEuPathDB" id="CryptoDB:Cvel_18363"/>
<dbReference type="EMBL" id="CDMZ01000570">
    <property type="protein sequence ID" value="CEM17072.1"/>
    <property type="molecule type" value="Genomic_DNA"/>
</dbReference>
<organism evidence="2">
    <name type="scientific">Chromera velia CCMP2878</name>
    <dbReference type="NCBI Taxonomy" id="1169474"/>
    <lineage>
        <taxon>Eukaryota</taxon>
        <taxon>Sar</taxon>
        <taxon>Alveolata</taxon>
        <taxon>Colpodellida</taxon>
        <taxon>Chromeraceae</taxon>
        <taxon>Chromera</taxon>
    </lineage>
</organism>
<proteinExistence type="predicted"/>
<evidence type="ECO:0000256" key="1">
    <source>
        <dbReference type="SAM" id="MobiDB-lite"/>
    </source>
</evidence>
<feature type="region of interest" description="Disordered" evidence="1">
    <location>
        <begin position="614"/>
        <end position="677"/>
    </location>
</feature>
<name>A0A0G4FRA2_9ALVE</name>
<evidence type="ECO:0000313" key="2">
    <source>
        <dbReference type="EMBL" id="CEM17072.1"/>
    </source>
</evidence>
<gene>
    <name evidence="2" type="ORF">Cvel_18363</name>
</gene>